<dbReference type="Pfam" id="PF25917">
    <property type="entry name" value="BSH_RND"/>
    <property type="match status" value="1"/>
</dbReference>
<feature type="domain" description="Multidrug resistance protein MdtA-like barrel-sandwich hybrid" evidence="3">
    <location>
        <begin position="64"/>
        <end position="255"/>
    </location>
</feature>
<gene>
    <name evidence="4" type="ORF">I5M07_07765</name>
</gene>
<comment type="caution">
    <text evidence="4">The sequence shown here is derived from an EMBL/GenBank/DDBJ whole genome shotgun (WGS) entry which is preliminary data.</text>
</comment>
<feature type="coiled-coil region" evidence="1">
    <location>
        <begin position="125"/>
        <end position="152"/>
    </location>
</feature>
<accession>A0A934UJM8</accession>
<dbReference type="AlphaFoldDB" id="A0A934UJM8"/>
<name>A0A934UJM8_9FLAO</name>
<dbReference type="RefSeq" id="WP_200105649.1">
    <property type="nucleotide sequence ID" value="NZ_JAEHFV010000002.1"/>
</dbReference>
<dbReference type="SUPFAM" id="SSF56954">
    <property type="entry name" value="Outer membrane efflux proteins (OEP)"/>
    <property type="match status" value="1"/>
</dbReference>
<sequence>MEILLLGIYGFFAWLIFFKFKWLPWNTTSQVITYTIPVVLIGILILFLNLYAPSSHDVRVINYTVEIVPSVTGQVIEVPVEPNSHVKKGDVLFRIDPTPFQNEIKNLEATIPNLAAKIISAQYYNRELSAQLNSASDQINVVNAKYELAKKRYSQTKALAESGAGTKFDFEQAAANLKDLEAQLGVSKAAKTQIIEKMSAKSSTGELSEVAQARANLAQAKSQIEQAKWRLEQTVYRAPADGRVINLQLREGAMAVQLPLKPVMSFVEDEQYIVALYEQNELRMVEPGNEAEIALRTHPNQIIKCEVEKIVWATSDGQVRMNGIIPQTGEHPPAEENRFAVRLKVTDHDKDTFLAAGAVGAGAIYTEHGKIIHLVRKVIVRVSTKMDWLILKLH</sequence>
<keyword evidence="2" id="KW-0812">Transmembrane</keyword>
<organism evidence="4 5">
    <name type="scientific">Flavobacterium agrisoli</name>
    <dbReference type="NCBI Taxonomy" id="2793066"/>
    <lineage>
        <taxon>Bacteria</taxon>
        <taxon>Pseudomonadati</taxon>
        <taxon>Bacteroidota</taxon>
        <taxon>Flavobacteriia</taxon>
        <taxon>Flavobacteriales</taxon>
        <taxon>Flavobacteriaceae</taxon>
        <taxon>Flavobacterium</taxon>
    </lineage>
</organism>
<dbReference type="Proteomes" id="UP000609172">
    <property type="component" value="Unassembled WGS sequence"/>
</dbReference>
<keyword evidence="2" id="KW-1133">Transmembrane helix</keyword>
<evidence type="ECO:0000313" key="5">
    <source>
        <dbReference type="Proteomes" id="UP000609172"/>
    </source>
</evidence>
<dbReference type="Gene3D" id="2.40.30.170">
    <property type="match status" value="1"/>
</dbReference>
<feature type="transmembrane region" description="Helical" evidence="2">
    <location>
        <begin position="6"/>
        <end position="24"/>
    </location>
</feature>
<protein>
    <submittedName>
        <fullName evidence="4">HlyD family secretion protein</fullName>
    </submittedName>
</protein>
<keyword evidence="1" id="KW-0175">Coiled coil</keyword>
<evidence type="ECO:0000256" key="1">
    <source>
        <dbReference type="SAM" id="Coils"/>
    </source>
</evidence>
<evidence type="ECO:0000256" key="2">
    <source>
        <dbReference type="SAM" id="Phobius"/>
    </source>
</evidence>
<dbReference type="PANTHER" id="PTHR30386:SF18">
    <property type="entry name" value="INNER MEMBRANE PROTEIN YIAV-RELATED"/>
    <property type="match status" value="1"/>
</dbReference>
<dbReference type="Gene3D" id="1.10.287.470">
    <property type="entry name" value="Helix hairpin bin"/>
    <property type="match status" value="1"/>
</dbReference>
<keyword evidence="2" id="KW-0472">Membrane</keyword>
<evidence type="ECO:0000313" key="4">
    <source>
        <dbReference type="EMBL" id="MBK0369734.1"/>
    </source>
</evidence>
<feature type="transmembrane region" description="Helical" evidence="2">
    <location>
        <begin position="31"/>
        <end position="52"/>
    </location>
</feature>
<evidence type="ECO:0000259" key="3">
    <source>
        <dbReference type="Pfam" id="PF25917"/>
    </source>
</evidence>
<reference evidence="4" key="1">
    <citation type="submission" date="2020-12" db="EMBL/GenBank/DDBJ databases">
        <title>Bacterial novel species Flavobacterium sp. SE-1-e isolated from soil.</title>
        <authorList>
            <person name="Jung H.-Y."/>
        </authorList>
    </citation>
    <scope>NUCLEOTIDE SEQUENCE</scope>
    <source>
        <strain evidence="4">SE-1-e</strain>
    </source>
</reference>
<dbReference type="Gene3D" id="2.40.50.100">
    <property type="match status" value="1"/>
</dbReference>
<dbReference type="InterPro" id="IPR050739">
    <property type="entry name" value="MFP"/>
</dbReference>
<keyword evidence="5" id="KW-1185">Reference proteome</keyword>
<dbReference type="InterPro" id="IPR058625">
    <property type="entry name" value="MdtA-like_BSH"/>
</dbReference>
<proteinExistence type="predicted"/>
<dbReference type="PANTHER" id="PTHR30386">
    <property type="entry name" value="MEMBRANE FUSION SUBUNIT OF EMRAB-TOLC MULTIDRUG EFFLUX PUMP"/>
    <property type="match status" value="1"/>
</dbReference>
<dbReference type="SUPFAM" id="SSF111369">
    <property type="entry name" value="HlyD-like secretion proteins"/>
    <property type="match status" value="2"/>
</dbReference>
<dbReference type="EMBL" id="JAEHFV010000002">
    <property type="protein sequence ID" value="MBK0369734.1"/>
    <property type="molecule type" value="Genomic_DNA"/>
</dbReference>